<dbReference type="GO" id="GO:0010181">
    <property type="term" value="F:FMN binding"/>
    <property type="evidence" value="ECO:0007669"/>
    <property type="project" value="InterPro"/>
</dbReference>
<feature type="domain" description="NADH:flavin oxidoreductase/NADH oxidase N-terminal" evidence="10">
    <location>
        <begin position="7"/>
        <end position="338"/>
    </location>
</feature>
<evidence type="ECO:0000256" key="9">
    <source>
        <dbReference type="ARBA" id="ARBA00023014"/>
    </source>
</evidence>
<evidence type="ECO:0000259" key="11">
    <source>
        <dbReference type="Pfam" id="PF07992"/>
    </source>
</evidence>
<keyword evidence="5" id="KW-0288">FMN</keyword>
<feature type="domain" description="FAD/NAD(P)-binding" evidence="11">
    <location>
        <begin position="383"/>
        <end position="607"/>
    </location>
</feature>
<evidence type="ECO:0000256" key="5">
    <source>
        <dbReference type="ARBA" id="ARBA00022643"/>
    </source>
</evidence>
<dbReference type="PRINTS" id="PR00469">
    <property type="entry name" value="PNDRDTASEII"/>
</dbReference>
<dbReference type="EC" id="1.-.-.-" evidence="12"/>
<dbReference type="PANTHER" id="PTHR42917">
    <property type="entry name" value="2,4-DIENOYL-COA REDUCTASE"/>
    <property type="match status" value="1"/>
</dbReference>
<keyword evidence="7 12" id="KW-0560">Oxidoreductase</keyword>
<gene>
    <name evidence="12" type="ORF">TRIP_B350550</name>
</gene>
<keyword evidence="8" id="KW-0408">Iron</keyword>
<dbReference type="EMBL" id="UPXX01000029">
    <property type="protein sequence ID" value="VBB45599.1"/>
    <property type="molecule type" value="Genomic_DNA"/>
</dbReference>
<dbReference type="InterPro" id="IPR001155">
    <property type="entry name" value="OxRdtase_FMN_N"/>
</dbReference>
<evidence type="ECO:0000256" key="7">
    <source>
        <dbReference type="ARBA" id="ARBA00023002"/>
    </source>
</evidence>
<dbReference type="InterPro" id="IPR023753">
    <property type="entry name" value="FAD/NAD-binding_dom"/>
</dbReference>
<dbReference type="InterPro" id="IPR051793">
    <property type="entry name" value="NADH:flavin_oxidoreductase"/>
</dbReference>
<keyword evidence="9" id="KW-0411">Iron-sulfur</keyword>
<dbReference type="Gene3D" id="3.40.50.720">
    <property type="entry name" value="NAD(P)-binding Rossmann-like Domain"/>
    <property type="match status" value="1"/>
</dbReference>
<dbReference type="SUPFAM" id="SSF51395">
    <property type="entry name" value="FMN-linked oxidoreductases"/>
    <property type="match status" value="1"/>
</dbReference>
<evidence type="ECO:0000256" key="3">
    <source>
        <dbReference type="ARBA" id="ARBA00011048"/>
    </source>
</evidence>
<dbReference type="InterPro" id="IPR036188">
    <property type="entry name" value="FAD/NAD-bd_sf"/>
</dbReference>
<accession>A0A653ACF4</accession>
<keyword evidence="6" id="KW-0479">Metal-binding</keyword>
<evidence type="ECO:0000256" key="4">
    <source>
        <dbReference type="ARBA" id="ARBA00022630"/>
    </source>
</evidence>
<dbReference type="Pfam" id="PF00724">
    <property type="entry name" value="Oxidored_FMN"/>
    <property type="match status" value="1"/>
</dbReference>
<organism evidence="12">
    <name type="scientific">Uncultured Desulfatiglans sp</name>
    <dbReference type="NCBI Taxonomy" id="1748965"/>
    <lineage>
        <taxon>Bacteria</taxon>
        <taxon>Pseudomonadati</taxon>
        <taxon>Thermodesulfobacteriota</taxon>
        <taxon>Desulfobacteria</taxon>
        <taxon>Desulfatiglandales</taxon>
        <taxon>Desulfatiglandaceae</taxon>
        <taxon>Desulfatiglans</taxon>
        <taxon>environmental samples</taxon>
    </lineage>
</organism>
<dbReference type="PANTHER" id="PTHR42917:SF2">
    <property type="entry name" value="2,4-DIENOYL-COA REDUCTASE [(2E)-ENOYL-COA-PRODUCING]"/>
    <property type="match status" value="1"/>
</dbReference>
<comment type="similarity">
    <text evidence="3">In the N-terminal section; belongs to the NADH:flavin oxidoreductase/NADH oxidase family.</text>
</comment>
<evidence type="ECO:0000256" key="6">
    <source>
        <dbReference type="ARBA" id="ARBA00022723"/>
    </source>
</evidence>
<proteinExistence type="inferred from homology"/>
<evidence type="ECO:0000259" key="10">
    <source>
        <dbReference type="Pfam" id="PF00724"/>
    </source>
</evidence>
<dbReference type="Pfam" id="PF07992">
    <property type="entry name" value="Pyr_redox_2"/>
    <property type="match status" value="1"/>
</dbReference>
<evidence type="ECO:0000256" key="1">
    <source>
        <dbReference type="ARBA" id="ARBA00001917"/>
    </source>
</evidence>
<protein>
    <submittedName>
        <fullName evidence="12">NADH oxidase</fullName>
        <ecNumber evidence="12">1.-.-.-</ecNumber>
    </submittedName>
</protein>
<dbReference type="InterPro" id="IPR013785">
    <property type="entry name" value="Aldolase_TIM"/>
</dbReference>
<evidence type="ECO:0000256" key="2">
    <source>
        <dbReference type="ARBA" id="ARBA00001966"/>
    </source>
</evidence>
<comment type="cofactor">
    <cofactor evidence="1">
        <name>FMN</name>
        <dbReference type="ChEBI" id="CHEBI:58210"/>
    </cofactor>
</comment>
<dbReference type="AlphaFoldDB" id="A0A653ACF4"/>
<dbReference type="Gene3D" id="3.50.50.60">
    <property type="entry name" value="FAD/NAD(P)-binding domain"/>
    <property type="match status" value="1"/>
</dbReference>
<reference evidence="12" key="1">
    <citation type="submission" date="2018-07" db="EMBL/GenBank/DDBJ databases">
        <authorList>
            <consortium name="Genoscope - CEA"/>
            <person name="William W."/>
        </authorList>
    </citation>
    <scope>NUCLEOTIDE SEQUENCE</scope>
    <source>
        <strain evidence="12">IK1</strain>
    </source>
</reference>
<evidence type="ECO:0000313" key="12">
    <source>
        <dbReference type="EMBL" id="VBB45599.1"/>
    </source>
</evidence>
<dbReference type="GO" id="GO:0016491">
    <property type="term" value="F:oxidoreductase activity"/>
    <property type="evidence" value="ECO:0007669"/>
    <property type="project" value="UniProtKB-KW"/>
</dbReference>
<name>A0A653ACF4_UNCDX</name>
<sequence>MYELLNSPVAIGRLTLKNRVAMTAMGTNLGAPGGGVSDDIIAFYEERARGGLGLIITEITRVMDGHGAGMPNQLALRTFSDAVGMERLANTIHKYDAKIFVQLQHPGREAHQAMLGEPCVGPSEVMCRVTREMPRALTTRECEEIVERFVSGAMLAQMAGIDGIELHCAHGYLLGEFLSPHTNKRTDKYGGSFENRMRIVVEIMAGIRSRCGPFFPLCVRISAEEFLDDGVGLPDGVEIARALERAGADCIDVSCGIYESPVPACVEPGTYEQGWKKYMPAEIKKHVKIPVIGVCNIKEPHVAEELLREGAFDIAGVARGHLADPEWCGKAFSGRADEIRKCIGCLACFGELDRLHHIKCAVNPRTGREREYEHPKMNGNGRTVAVVGGGPAGIEAGLLLNRRGFRVVLFDRGERLGGTLNVADKGEGKEKITRLVDSLIALVEQSHIEVRLNTEADVDKVKALNPYGVFVACGASPIIPPIPGMEGNHVVTAEDVLLGRAIAKGDCVVIGSGMTGLETAEVLISAGHQVTIVEMLDSIGPGVYPSILMDVMGRIIKGGAVLLPGHKLLRVNPDGVLLEKTADGSHLDVKGETIVLAMGVRPRKDVVDAFCRGFENVRVIGDAERGARILEATAAGYGKAFVLE</sequence>
<dbReference type="GO" id="GO:0046872">
    <property type="term" value="F:metal ion binding"/>
    <property type="evidence" value="ECO:0007669"/>
    <property type="project" value="UniProtKB-KW"/>
</dbReference>
<dbReference type="SUPFAM" id="SSF51905">
    <property type="entry name" value="FAD/NAD(P)-binding domain"/>
    <property type="match status" value="1"/>
</dbReference>
<keyword evidence="4" id="KW-0285">Flavoprotein</keyword>
<evidence type="ECO:0000256" key="8">
    <source>
        <dbReference type="ARBA" id="ARBA00023004"/>
    </source>
</evidence>
<comment type="cofactor">
    <cofactor evidence="2">
        <name>[4Fe-4S] cluster</name>
        <dbReference type="ChEBI" id="CHEBI:49883"/>
    </cofactor>
</comment>
<dbReference type="CDD" id="cd02803">
    <property type="entry name" value="OYE_like_FMN_family"/>
    <property type="match status" value="1"/>
</dbReference>
<dbReference type="Gene3D" id="3.20.20.70">
    <property type="entry name" value="Aldolase class I"/>
    <property type="match status" value="1"/>
</dbReference>
<dbReference type="PRINTS" id="PR00368">
    <property type="entry name" value="FADPNR"/>
</dbReference>
<dbReference type="GO" id="GO:0051536">
    <property type="term" value="F:iron-sulfur cluster binding"/>
    <property type="evidence" value="ECO:0007669"/>
    <property type="project" value="UniProtKB-KW"/>
</dbReference>